<dbReference type="EMBL" id="CP004388">
    <property type="protein sequence ID" value="AJD54213.1"/>
    <property type="molecule type" value="Genomic_DNA"/>
</dbReference>
<dbReference type="PANTHER" id="PTHR11614">
    <property type="entry name" value="PHOSPHOLIPASE-RELATED"/>
    <property type="match status" value="1"/>
</dbReference>
<evidence type="ECO:0000313" key="2">
    <source>
        <dbReference type="EMBL" id="AJD54213.1"/>
    </source>
</evidence>
<dbReference type="Proteomes" id="UP000007127">
    <property type="component" value="Chromosome"/>
</dbReference>
<evidence type="ECO:0000259" key="1">
    <source>
        <dbReference type="Pfam" id="PF12146"/>
    </source>
</evidence>
<accession>A0AB72UJ26</accession>
<feature type="domain" description="Serine aminopeptidase S33" evidence="1">
    <location>
        <begin position="587"/>
        <end position="805"/>
    </location>
</feature>
<gene>
    <name evidence="2" type="ORF">TH3_20555</name>
</gene>
<organism evidence="2 3">
    <name type="scientific">Thalassospira xiamenensis M-5 = DSM 17429</name>
    <dbReference type="NCBI Taxonomy" id="1123366"/>
    <lineage>
        <taxon>Bacteria</taxon>
        <taxon>Pseudomonadati</taxon>
        <taxon>Pseudomonadota</taxon>
        <taxon>Alphaproteobacteria</taxon>
        <taxon>Rhodospirillales</taxon>
        <taxon>Thalassospiraceae</taxon>
        <taxon>Thalassospira</taxon>
    </lineage>
</organism>
<dbReference type="KEGG" id="txi:TH3_20555"/>
<sequence length="835" mass="94096">MPQIVRLMRVSGLLKPVGKTHICFRHQDLKETTAVNYNADQHGIHAFGAETAMHQNFREIEREKFAIRNQTCEWTLRAMTALRAKVDINIKMHGDRDHLAQGDIFMFNHFARFETFIPQYLIALETGVFCRSIASGEFFVEDNKFSRYLRALGGVPNDYERLLPFLAEEILRGGKVVIFPEGGMVKDRRVLAAERPHPKRPDYSIYSRSADQRRAHHSGAALLALCIDGFKTGLSMLLDKGKHDELDRWATAIDTTPEILKAALAKPTLMFPANITFHPLRVDQNLLARGADLFAGGLSPKMAEELIIEGNLLFKRTDMDIRLGDPVDPRHQFNWIDRRMLAHRVETATCIDDLFRPAKTLEKIPDRITQYAITRHISPLRDHCMAVMYSNLTLNVSHLASRLIMMWLADGVTEVDIAHFDRTLYLAIKNVQQAEGVHLHRGMRNPADYIGIFDLKCPQIREYIDAAVQLGLIERADGKYCFLPKLQEEATFDQIRMDNPVMVYANEMAPINAAWTALEKARDEVDHLTPRDFAKRRFDDEIRAWQWNRAKYQKPKYAAINDQETATADSRPYLLLPNGNEHFTTGVLVVHGFLASPAELRNLGDRLAARDYAVMGVRLAGHGTSPHELQKRTWGDWLASVRRGYEILSAFCDNIIIVGFSTGGALSAILAADRPEKLAGLVVASTPLKFRNRNLMFVPLLYGANKLMGWVPSAQEMLSFRLNESEHPDINYRNIPIGGLHNLRQAVAEMQNRLPDIACPILILQGDGDQVVDPASATLIKRHATGCSKLDIQMLASDRHGILNEDIDNAVNRVIDFVSKTAPADSTLTAAIPAQ</sequence>
<evidence type="ECO:0000313" key="3">
    <source>
        <dbReference type="Proteomes" id="UP000007127"/>
    </source>
</evidence>
<dbReference type="InterPro" id="IPR022742">
    <property type="entry name" value="Hydrolase_4"/>
</dbReference>
<dbReference type="InterPro" id="IPR051044">
    <property type="entry name" value="MAG_DAG_Lipase"/>
</dbReference>
<dbReference type="Gene3D" id="3.40.50.1820">
    <property type="entry name" value="alpha/beta hydrolase"/>
    <property type="match status" value="1"/>
</dbReference>
<dbReference type="AlphaFoldDB" id="A0AB72UJ26"/>
<keyword evidence="2" id="KW-0378">Hydrolase</keyword>
<protein>
    <submittedName>
        <fullName evidence="2">Alpha/beta hydrolase</fullName>
    </submittedName>
</protein>
<dbReference type="InterPro" id="IPR029058">
    <property type="entry name" value="AB_hydrolase_fold"/>
</dbReference>
<dbReference type="GO" id="GO:0016787">
    <property type="term" value="F:hydrolase activity"/>
    <property type="evidence" value="ECO:0007669"/>
    <property type="project" value="UniProtKB-KW"/>
</dbReference>
<dbReference type="SUPFAM" id="SSF53474">
    <property type="entry name" value="alpha/beta-Hydrolases"/>
    <property type="match status" value="1"/>
</dbReference>
<proteinExistence type="predicted"/>
<dbReference type="Pfam" id="PF12146">
    <property type="entry name" value="Hydrolase_4"/>
    <property type="match status" value="1"/>
</dbReference>
<reference evidence="2 3" key="1">
    <citation type="journal article" date="2012" name="J. Bacteriol.">
        <title>Genome sequence of Thalassospira xiamenensis type strain M-5.</title>
        <authorList>
            <person name="Lai Q."/>
            <person name="Shao Z."/>
        </authorList>
    </citation>
    <scope>NUCLEOTIDE SEQUENCE [LARGE SCALE GENOMIC DNA]</scope>
    <source>
        <strain evidence="2 3">M-5</strain>
    </source>
</reference>
<name>A0AB72UJ26_9PROT</name>